<keyword evidence="1" id="KW-0238">DNA-binding</keyword>
<feature type="transmembrane region" description="Helical" evidence="2">
    <location>
        <begin position="109"/>
        <end position="129"/>
    </location>
</feature>
<dbReference type="AlphaFoldDB" id="A0A943HI00"/>
<dbReference type="SMART" id="SM00530">
    <property type="entry name" value="HTH_XRE"/>
    <property type="match status" value="1"/>
</dbReference>
<proteinExistence type="predicted"/>
<dbReference type="EMBL" id="JAGZGG010000002">
    <property type="protein sequence ID" value="MBS5331146.1"/>
    <property type="molecule type" value="Genomic_DNA"/>
</dbReference>
<dbReference type="Gene3D" id="1.10.260.40">
    <property type="entry name" value="lambda repressor-like DNA-binding domains"/>
    <property type="match status" value="1"/>
</dbReference>
<evidence type="ECO:0000313" key="5">
    <source>
        <dbReference type="Proteomes" id="UP000759273"/>
    </source>
</evidence>
<feature type="transmembrane region" description="Helical" evidence="2">
    <location>
        <begin position="185"/>
        <end position="209"/>
    </location>
</feature>
<evidence type="ECO:0000259" key="3">
    <source>
        <dbReference type="PROSITE" id="PS50943"/>
    </source>
</evidence>
<feature type="transmembrane region" description="Helical" evidence="2">
    <location>
        <begin position="282"/>
        <end position="301"/>
    </location>
</feature>
<dbReference type="PANTHER" id="PTHR46558">
    <property type="entry name" value="TRACRIPTIONAL REGULATORY PROTEIN-RELATED-RELATED"/>
    <property type="match status" value="1"/>
</dbReference>
<dbReference type="InterPro" id="IPR010982">
    <property type="entry name" value="Lambda_DNA-bd_dom_sf"/>
</dbReference>
<evidence type="ECO:0000256" key="2">
    <source>
        <dbReference type="SAM" id="Phobius"/>
    </source>
</evidence>
<evidence type="ECO:0000313" key="4">
    <source>
        <dbReference type="EMBL" id="MBS5331146.1"/>
    </source>
</evidence>
<feature type="domain" description="HTH cro/C1-type" evidence="3">
    <location>
        <begin position="16"/>
        <end position="70"/>
    </location>
</feature>
<keyword evidence="2" id="KW-1133">Transmembrane helix</keyword>
<organism evidence="4 5">
    <name type="scientific">Subdoligranulum variabile</name>
    <dbReference type="NCBI Taxonomy" id="214851"/>
    <lineage>
        <taxon>Bacteria</taxon>
        <taxon>Bacillati</taxon>
        <taxon>Bacillota</taxon>
        <taxon>Clostridia</taxon>
        <taxon>Eubacteriales</taxon>
        <taxon>Oscillospiraceae</taxon>
        <taxon>Subdoligranulum</taxon>
    </lineage>
</organism>
<dbReference type="GO" id="GO:0003677">
    <property type="term" value="F:DNA binding"/>
    <property type="evidence" value="ECO:0007669"/>
    <property type="project" value="UniProtKB-KW"/>
</dbReference>
<gene>
    <name evidence="4" type="ORF">KHY36_01280</name>
</gene>
<reference evidence="4" key="1">
    <citation type="submission" date="2021-02" db="EMBL/GenBank/DDBJ databases">
        <title>Infant gut strain persistence is associated with maternal origin, phylogeny, and functional potential including surface adhesion and iron acquisition.</title>
        <authorList>
            <person name="Lou Y.C."/>
        </authorList>
    </citation>
    <scope>NUCLEOTIDE SEQUENCE</scope>
    <source>
        <strain evidence="4">L3_101_000M1_dasL3_101_000M1_concoct_87</strain>
    </source>
</reference>
<name>A0A943HI00_9FIRM</name>
<dbReference type="PROSITE" id="PS50943">
    <property type="entry name" value="HTH_CROC1"/>
    <property type="match status" value="1"/>
</dbReference>
<comment type="caution">
    <text evidence="4">The sequence shown here is derived from an EMBL/GenBank/DDBJ whole genome shotgun (WGS) entry which is preliminary data.</text>
</comment>
<dbReference type="Pfam" id="PF04892">
    <property type="entry name" value="VanZ"/>
    <property type="match status" value="1"/>
</dbReference>
<dbReference type="SUPFAM" id="SSF47413">
    <property type="entry name" value="lambda repressor-like DNA-binding domains"/>
    <property type="match status" value="1"/>
</dbReference>
<dbReference type="CDD" id="cd00093">
    <property type="entry name" value="HTH_XRE"/>
    <property type="match status" value="1"/>
</dbReference>
<feature type="transmembrane region" description="Helical" evidence="2">
    <location>
        <begin position="141"/>
        <end position="164"/>
    </location>
</feature>
<sequence>MQEGFPMDATKIGTFIAAERRAKGWTQRQLADKLQLTDKAVSRWETGKGLPDVSFLLPLAAALDISVGELLAGESQPQPPAVQAAETRTAEQLASYTQELGPQLRRRRACTVLAGLLLFAAAFLSLQFLRLLMGGAGIHGLSVTSLLLLVVLPFVFATFSFWLLRLLCTDGLAETRAFRRASAMAVAGLWLFDLYFATAFSGCAAFPVLDFWRDPSWQANVNLVPFRQIMQYLLCLVPGQGYLSGGGYAFCGHFAFWMNFFVFSVPVLLLPRISPRWRGAGAAVWLAVLGGSVIEVTQLFVRTDTAPFRFDVDAILLRVLGAVVFWRIGRIPAVKKLLAHLF</sequence>
<feature type="transmembrane region" description="Helical" evidence="2">
    <location>
        <begin position="247"/>
        <end position="270"/>
    </location>
</feature>
<accession>A0A943HI00</accession>
<dbReference type="InterPro" id="IPR006976">
    <property type="entry name" value="VanZ-like"/>
</dbReference>
<dbReference type="Proteomes" id="UP000759273">
    <property type="component" value="Unassembled WGS sequence"/>
</dbReference>
<keyword evidence="2" id="KW-0812">Transmembrane</keyword>
<dbReference type="PANTHER" id="PTHR46558:SF4">
    <property type="entry name" value="DNA-BIDING PHAGE PROTEIN"/>
    <property type="match status" value="1"/>
</dbReference>
<dbReference type="InterPro" id="IPR001387">
    <property type="entry name" value="Cro/C1-type_HTH"/>
</dbReference>
<protein>
    <submittedName>
        <fullName evidence="4">Helix-turn-helix domain-containing protein</fullName>
    </submittedName>
</protein>
<dbReference type="Pfam" id="PF01381">
    <property type="entry name" value="HTH_3"/>
    <property type="match status" value="1"/>
</dbReference>
<evidence type="ECO:0000256" key="1">
    <source>
        <dbReference type="ARBA" id="ARBA00023125"/>
    </source>
</evidence>
<keyword evidence="2" id="KW-0472">Membrane</keyword>
<feature type="transmembrane region" description="Helical" evidence="2">
    <location>
        <begin position="307"/>
        <end position="326"/>
    </location>
</feature>